<gene>
    <name evidence="1" type="ORF">HMPREF9997_02736</name>
</gene>
<accession>L1M8P0</accession>
<dbReference type="HOGENOM" id="CLU_3042409_0_0_11"/>
<name>L1M8P0_9CORY</name>
<organism evidence="1 2">
    <name type="scientific">Corynebacterium durum F0235</name>
    <dbReference type="NCBI Taxonomy" id="1035195"/>
    <lineage>
        <taxon>Bacteria</taxon>
        <taxon>Bacillati</taxon>
        <taxon>Actinomycetota</taxon>
        <taxon>Actinomycetes</taxon>
        <taxon>Mycobacteriales</taxon>
        <taxon>Corynebacteriaceae</taxon>
        <taxon>Corynebacterium</taxon>
    </lineage>
</organism>
<protein>
    <submittedName>
        <fullName evidence="1">Uncharacterized protein</fullName>
    </submittedName>
</protein>
<reference evidence="1 2" key="1">
    <citation type="submission" date="2012-05" db="EMBL/GenBank/DDBJ databases">
        <authorList>
            <person name="Weinstock G."/>
            <person name="Sodergren E."/>
            <person name="Lobos E.A."/>
            <person name="Fulton L."/>
            <person name="Fulton R."/>
            <person name="Courtney L."/>
            <person name="Fronick C."/>
            <person name="O'Laughlin M."/>
            <person name="Godfrey J."/>
            <person name="Wilson R.M."/>
            <person name="Miner T."/>
            <person name="Farmer C."/>
            <person name="Delehaunty K."/>
            <person name="Cordes M."/>
            <person name="Minx P."/>
            <person name="Tomlinson C."/>
            <person name="Chen J."/>
            <person name="Wollam A."/>
            <person name="Pepin K.H."/>
            <person name="Bhonagiri V."/>
            <person name="Zhang X."/>
            <person name="Suruliraj S."/>
            <person name="Warren W."/>
            <person name="Mitreva M."/>
            <person name="Mardis E.R."/>
            <person name="Wilson R.K."/>
        </authorList>
    </citation>
    <scope>NUCLEOTIDE SEQUENCE [LARGE SCALE GENOMIC DNA]</scope>
    <source>
        <strain evidence="1 2">F0235</strain>
    </source>
</reference>
<dbReference type="AlphaFoldDB" id="L1M8P0"/>
<proteinExistence type="predicted"/>
<evidence type="ECO:0000313" key="2">
    <source>
        <dbReference type="Proteomes" id="UP000010445"/>
    </source>
</evidence>
<dbReference type="STRING" id="1035195.HMPREF9997_02736"/>
<dbReference type="Proteomes" id="UP000010445">
    <property type="component" value="Unassembled WGS sequence"/>
</dbReference>
<sequence length="54" mass="6171">MLTDKKENIVDHKVDIRSKLSLKSNTGIANLIYQFLAIQYSGTGIFNISKFCHR</sequence>
<evidence type="ECO:0000313" key="1">
    <source>
        <dbReference type="EMBL" id="EKX87410.1"/>
    </source>
</evidence>
<comment type="caution">
    <text evidence="1">The sequence shown here is derived from an EMBL/GenBank/DDBJ whole genome shotgun (WGS) entry which is preliminary data.</text>
</comment>
<dbReference type="EMBL" id="AMEM01000044">
    <property type="protein sequence ID" value="EKX87410.1"/>
    <property type="molecule type" value="Genomic_DNA"/>
</dbReference>
<keyword evidence="2" id="KW-1185">Reference proteome</keyword>